<dbReference type="KEGG" id="red:roselon_03568"/>
<keyword evidence="2 6" id="KW-0560">Oxidoreductase</keyword>
<dbReference type="HOGENOM" id="CLU_023342_1_1_5"/>
<dbReference type="EMBL" id="CP004372">
    <property type="protein sequence ID" value="AHM05817.1"/>
    <property type="molecule type" value="Genomic_DNA"/>
</dbReference>
<accession>W8S6C8</accession>
<evidence type="ECO:0000259" key="5">
    <source>
        <dbReference type="Pfam" id="PF01645"/>
    </source>
</evidence>
<dbReference type="PATRIC" id="fig|1294273.3.peg.3523"/>
<dbReference type="InterPro" id="IPR013785">
    <property type="entry name" value="Aldolase_TIM"/>
</dbReference>
<dbReference type="RefSeq" id="WP_025313425.1">
    <property type="nucleotide sequence ID" value="NZ_CP004372.1"/>
</dbReference>
<dbReference type="Proteomes" id="UP000019593">
    <property type="component" value="Chromosome"/>
</dbReference>
<gene>
    <name evidence="6" type="ORF">roselon_03568</name>
</gene>
<keyword evidence="7" id="KW-1185">Reference proteome</keyword>
<evidence type="ECO:0000256" key="2">
    <source>
        <dbReference type="ARBA" id="ARBA00023002"/>
    </source>
</evidence>
<dbReference type="InterPro" id="IPR043578">
    <property type="entry name" value="GltB_archl_type"/>
</dbReference>
<feature type="domain" description="Glutamate synthase" evidence="5">
    <location>
        <begin position="73"/>
        <end position="331"/>
    </location>
</feature>
<evidence type="ECO:0000256" key="3">
    <source>
        <dbReference type="PIRNR" id="PIRNR006429"/>
    </source>
</evidence>
<dbReference type="eggNOG" id="COG0069">
    <property type="taxonomic scope" value="Bacteria"/>
</dbReference>
<dbReference type="Gene3D" id="3.20.20.70">
    <property type="entry name" value="Aldolase class I"/>
    <property type="match status" value="1"/>
</dbReference>
<dbReference type="Pfam" id="PF01645">
    <property type="entry name" value="Glu_synthase"/>
    <property type="match status" value="2"/>
</dbReference>
<evidence type="ECO:0000313" key="6">
    <source>
        <dbReference type="EMBL" id="AHM05817.1"/>
    </source>
</evidence>
<dbReference type="EC" id="1.4.1.13" evidence="6"/>
<dbReference type="GO" id="GO:0004355">
    <property type="term" value="F:glutamate synthase (NADPH) activity"/>
    <property type="evidence" value="ECO:0007669"/>
    <property type="project" value="UniProtKB-EC"/>
</dbReference>
<dbReference type="OrthoDB" id="9795032at2"/>
<dbReference type="STRING" id="1294273.roselon_03568"/>
<evidence type="ECO:0000313" key="7">
    <source>
        <dbReference type="Proteomes" id="UP000019593"/>
    </source>
</evidence>
<dbReference type="CDD" id="cd02808">
    <property type="entry name" value="GltS_FMN"/>
    <property type="match status" value="1"/>
</dbReference>
<name>W8S6C8_9RHOB</name>
<dbReference type="PANTHER" id="PTHR43819:SF1">
    <property type="entry name" value="ARCHAEAL-TYPE GLUTAMATE SYNTHASE [NADPH]"/>
    <property type="match status" value="1"/>
</dbReference>
<dbReference type="AlphaFoldDB" id="W8S6C8"/>
<proteinExistence type="inferred from homology"/>
<sequence>MDKTPQTEPRQSWTFSNSINSEIRRAADTGIYDIRGGGAKRRVPHFDDLLFLGASMSRYPLEGYREKCETAVTLGTRFAKKPIELKIPITIAGMSFGSLSANAKEALGRGATMAGTSTTTGDGGMTEEERGHSEKLVYQYLPSRYGMNPDDLRRADAIEIVVGQGAKPGGGGMLLGQKITERVAGMRDLPVGIDQRSACRHPDWTGPDDLEIKILELREITNWEKPIYIKVGGARPYYDTALAVKAGADVVVLDGMQGGTAATQDVFIEHVGQPTLACIRPAVLALQDLGMHREVQLVVSGGIRSGADVAKALALGADAVSIGSAALIAIGDNDPKWEAEYQALGSTAGAYDDWHEGRDPAGITTQDPELMKRLDPMAAGRKLRNYLNVMTLECQTIARACGHNHVHNLEPEDLCALTLEAAAMAQVPLSGTNWYPGKPGF</sequence>
<reference evidence="6 7" key="1">
    <citation type="submission" date="2013-03" db="EMBL/GenBank/DDBJ databases">
        <authorList>
            <person name="Fiebig A."/>
            <person name="Goeker M."/>
            <person name="Klenk H.-P.P."/>
        </authorList>
    </citation>
    <scope>NUCLEOTIDE SEQUENCE [LARGE SCALE GENOMIC DNA]</scope>
    <source>
        <strain evidence="7">DSM 19469</strain>
    </source>
</reference>
<dbReference type="InterPro" id="IPR024188">
    <property type="entry name" value="GltB"/>
</dbReference>
<dbReference type="PIRSF" id="PIRSF500061">
    <property type="entry name" value="GOGAT_lg2_archl"/>
    <property type="match status" value="1"/>
</dbReference>
<dbReference type="PIRSF" id="PIRSF006429">
    <property type="entry name" value="GOGAT_lg_2"/>
    <property type="match status" value="1"/>
</dbReference>
<protein>
    <submittedName>
        <fullName evidence="6">Glutamate synthase [NADPH] large chain</fullName>
        <ecNumber evidence="6">1.4.1.13</ecNumber>
    </submittedName>
</protein>
<feature type="domain" description="Glutamate synthase" evidence="5">
    <location>
        <begin position="355"/>
        <end position="404"/>
    </location>
</feature>
<dbReference type="InterPro" id="IPR002932">
    <property type="entry name" value="Glu_synthdom"/>
</dbReference>
<evidence type="ECO:0000256" key="4">
    <source>
        <dbReference type="SAM" id="MobiDB-lite"/>
    </source>
</evidence>
<dbReference type="PANTHER" id="PTHR43819">
    <property type="entry name" value="ARCHAEAL-TYPE GLUTAMATE SYNTHASE [NADPH]"/>
    <property type="match status" value="1"/>
</dbReference>
<feature type="region of interest" description="Disordered" evidence="4">
    <location>
        <begin position="112"/>
        <end position="131"/>
    </location>
</feature>
<dbReference type="GO" id="GO:0006537">
    <property type="term" value="P:glutamate biosynthetic process"/>
    <property type="evidence" value="ECO:0007669"/>
    <property type="project" value="InterPro"/>
</dbReference>
<organism evidence="6 7">
    <name type="scientific">Roseicyclus elongatus DSM 19469</name>
    <dbReference type="NCBI Taxonomy" id="1294273"/>
    <lineage>
        <taxon>Bacteria</taxon>
        <taxon>Pseudomonadati</taxon>
        <taxon>Pseudomonadota</taxon>
        <taxon>Alphaproteobacteria</taxon>
        <taxon>Rhodobacterales</taxon>
        <taxon>Roseobacteraceae</taxon>
        <taxon>Roseicyclus</taxon>
    </lineage>
</organism>
<comment type="similarity">
    <text evidence="1 3">Belongs to the glutamate synthase family.</text>
</comment>
<dbReference type="SUPFAM" id="SSF51395">
    <property type="entry name" value="FMN-linked oxidoreductases"/>
    <property type="match status" value="1"/>
</dbReference>
<evidence type="ECO:0000256" key="1">
    <source>
        <dbReference type="ARBA" id="ARBA00009716"/>
    </source>
</evidence>